<comment type="catalytic activity">
    <reaction evidence="8">
        <text>a primary alcohol + NAD(+) = an aldehyde + NADH + H(+)</text>
        <dbReference type="Rhea" id="RHEA:10736"/>
        <dbReference type="ChEBI" id="CHEBI:15378"/>
        <dbReference type="ChEBI" id="CHEBI:15734"/>
        <dbReference type="ChEBI" id="CHEBI:17478"/>
        <dbReference type="ChEBI" id="CHEBI:57540"/>
        <dbReference type="ChEBI" id="CHEBI:57945"/>
        <dbReference type="EC" id="1.1.1.1"/>
    </reaction>
</comment>
<evidence type="ECO:0000256" key="4">
    <source>
        <dbReference type="ARBA" id="ARBA00022723"/>
    </source>
</evidence>
<reference evidence="10 11" key="1">
    <citation type="submission" date="2016-07" db="EMBL/GenBank/DDBJ databases">
        <authorList>
            <person name="Sutton G."/>
            <person name="Brinkac L."/>
            <person name="Sanka R."/>
            <person name="Adams M."/>
            <person name="Lau E."/>
            <person name="Kumar A."/>
            <person name="Macaden R."/>
        </authorList>
    </citation>
    <scope>NUCLEOTIDE SEQUENCE [LARGE SCALE GENOMIC DNA]</scope>
    <source>
        <strain evidence="10 11">GA-0871</strain>
    </source>
</reference>
<keyword evidence="5" id="KW-0862">Zinc</keyword>
<dbReference type="RefSeq" id="WP_076206539.1">
    <property type="nucleotide sequence ID" value="NZ_MBER01000116.1"/>
</dbReference>
<organism evidence="10 11">
    <name type="scientific">Mycolicibacterium fortuitum</name>
    <name type="common">Mycobacterium fortuitum</name>
    <dbReference type="NCBI Taxonomy" id="1766"/>
    <lineage>
        <taxon>Bacteria</taxon>
        <taxon>Bacillati</taxon>
        <taxon>Actinomycetota</taxon>
        <taxon>Actinomycetes</taxon>
        <taxon>Mycobacteriales</taxon>
        <taxon>Mycobacteriaceae</taxon>
        <taxon>Mycolicibacterium</taxon>
    </lineage>
</organism>
<dbReference type="Gene3D" id="3.90.180.10">
    <property type="entry name" value="Medium-chain alcohol dehydrogenases, catalytic domain"/>
    <property type="match status" value="1"/>
</dbReference>
<evidence type="ECO:0000259" key="9">
    <source>
        <dbReference type="SMART" id="SM00829"/>
    </source>
</evidence>
<dbReference type="InterPro" id="IPR011032">
    <property type="entry name" value="GroES-like_sf"/>
</dbReference>
<dbReference type="Proteomes" id="UP000187001">
    <property type="component" value="Unassembled WGS sequence"/>
</dbReference>
<comment type="catalytic activity">
    <reaction evidence="7">
        <text>a secondary alcohol + NAD(+) = a ketone + NADH + H(+)</text>
        <dbReference type="Rhea" id="RHEA:10740"/>
        <dbReference type="ChEBI" id="CHEBI:15378"/>
        <dbReference type="ChEBI" id="CHEBI:17087"/>
        <dbReference type="ChEBI" id="CHEBI:35681"/>
        <dbReference type="ChEBI" id="CHEBI:57540"/>
        <dbReference type="ChEBI" id="CHEBI:57945"/>
        <dbReference type="EC" id="1.1.1.1"/>
    </reaction>
</comment>
<dbReference type="GO" id="GO:0046872">
    <property type="term" value="F:metal ion binding"/>
    <property type="evidence" value="ECO:0007669"/>
    <property type="project" value="UniProtKB-KW"/>
</dbReference>
<dbReference type="CDD" id="cd08279">
    <property type="entry name" value="Zn_ADH_class_III"/>
    <property type="match status" value="1"/>
</dbReference>
<name>A0ABD6QHY6_MYCFO</name>
<keyword evidence="6" id="KW-0520">NAD</keyword>
<dbReference type="GO" id="GO:0004022">
    <property type="term" value="F:alcohol dehydrogenase (NAD+) activity"/>
    <property type="evidence" value="ECO:0007669"/>
    <property type="project" value="UniProtKB-EC"/>
</dbReference>
<dbReference type="Gene3D" id="3.40.50.720">
    <property type="entry name" value="NAD(P)-binding Rossmann-like Domain"/>
    <property type="match status" value="1"/>
</dbReference>
<dbReference type="NCBIfam" id="TIGR03989">
    <property type="entry name" value="Rxyl_3153"/>
    <property type="match status" value="1"/>
</dbReference>
<dbReference type="InterPro" id="IPR020843">
    <property type="entry name" value="ER"/>
</dbReference>
<gene>
    <name evidence="10" type="ORF">A5742_04895</name>
</gene>
<comment type="cofactor">
    <cofactor evidence="1">
        <name>Zn(2+)</name>
        <dbReference type="ChEBI" id="CHEBI:29105"/>
    </cofactor>
</comment>
<evidence type="ECO:0000256" key="1">
    <source>
        <dbReference type="ARBA" id="ARBA00001947"/>
    </source>
</evidence>
<evidence type="ECO:0000256" key="8">
    <source>
        <dbReference type="ARBA" id="ARBA00049243"/>
    </source>
</evidence>
<comment type="caution">
    <text evidence="10">The sequence shown here is derived from an EMBL/GenBank/DDBJ whole genome shotgun (WGS) entry which is preliminary data.</text>
</comment>
<dbReference type="SMART" id="SM00829">
    <property type="entry name" value="PKS_ER"/>
    <property type="match status" value="1"/>
</dbReference>
<dbReference type="Pfam" id="PF08240">
    <property type="entry name" value="ADH_N"/>
    <property type="match status" value="1"/>
</dbReference>
<dbReference type="SUPFAM" id="SSF50129">
    <property type="entry name" value="GroES-like"/>
    <property type="match status" value="2"/>
</dbReference>
<dbReference type="InterPro" id="IPR036291">
    <property type="entry name" value="NAD(P)-bd_dom_sf"/>
</dbReference>
<dbReference type="InterPro" id="IPR013149">
    <property type="entry name" value="ADH-like_C"/>
</dbReference>
<dbReference type="PANTHER" id="PTHR43880">
    <property type="entry name" value="ALCOHOL DEHYDROGENASE"/>
    <property type="match status" value="1"/>
</dbReference>
<dbReference type="Pfam" id="PF00107">
    <property type="entry name" value="ADH_zinc_N"/>
    <property type="match status" value="1"/>
</dbReference>
<protein>
    <recommendedName>
        <fullName evidence="3">alcohol dehydrogenase</fullName>
        <ecNumber evidence="3">1.1.1.1</ecNumber>
    </recommendedName>
</protein>
<dbReference type="EC" id="1.1.1.1" evidence="3"/>
<keyword evidence="4" id="KW-0479">Metal-binding</keyword>
<dbReference type="SUPFAM" id="SSF51735">
    <property type="entry name" value="NAD(P)-binding Rossmann-fold domains"/>
    <property type="match status" value="1"/>
</dbReference>
<evidence type="ECO:0000313" key="11">
    <source>
        <dbReference type="Proteomes" id="UP000187001"/>
    </source>
</evidence>
<evidence type="ECO:0000256" key="3">
    <source>
        <dbReference type="ARBA" id="ARBA00013190"/>
    </source>
</evidence>
<comment type="similarity">
    <text evidence="2">Belongs to the zinc-containing alcohol dehydrogenase family.</text>
</comment>
<dbReference type="InterPro" id="IPR013154">
    <property type="entry name" value="ADH-like_N"/>
</dbReference>
<dbReference type="InterPro" id="IPR023921">
    <property type="entry name" value="ADH_Zn_actinomycetes"/>
</dbReference>
<sequence length="370" mass="39253">MKIDGAILWEIGQEWSIEEIELGDPRQGEVKVQLTATGMCHSDDHLLYGDTPMDLPVIGGHEGAGVVVEVGPGTTDVNVGDHVVLSFVPACGRCLPCSSGHQNLCDLGMHLLSGGSISDGTCRVSARGKDVQAFCLLGTFAPYVVVHEASVIKIPDYIPLDLAALVGCGVPTGWGSSVYAADVKPGENVVVMGAGGVGMNAIQGAAGAGARRVIAIDPIEFKRESAGTFGATDTFASAEQALEGVRELTWGRMADKVIVAVSRLETDHVKQALDLAGKNGTVVLTAVGSALDVDVRLNLTELTFFQKRIQGAVFGAGNPRFDIPQLLGLWEQGKLNLADLITSRYKLEEINQAYRDQREGRIIRGIIEYT</sequence>
<proteinExistence type="inferred from homology"/>
<evidence type="ECO:0000256" key="2">
    <source>
        <dbReference type="ARBA" id="ARBA00008072"/>
    </source>
</evidence>
<evidence type="ECO:0000313" key="10">
    <source>
        <dbReference type="EMBL" id="OMC39556.1"/>
    </source>
</evidence>
<dbReference type="AlphaFoldDB" id="A0ABD6QHY6"/>
<evidence type="ECO:0000256" key="5">
    <source>
        <dbReference type="ARBA" id="ARBA00022833"/>
    </source>
</evidence>
<dbReference type="EMBL" id="MBER01000116">
    <property type="protein sequence ID" value="OMC39556.1"/>
    <property type="molecule type" value="Genomic_DNA"/>
</dbReference>
<accession>A0ABD6QHY6</accession>
<evidence type="ECO:0000256" key="7">
    <source>
        <dbReference type="ARBA" id="ARBA00049164"/>
    </source>
</evidence>
<dbReference type="PANTHER" id="PTHR43880:SF12">
    <property type="entry name" value="ALCOHOL DEHYDROGENASE CLASS-3"/>
    <property type="match status" value="1"/>
</dbReference>
<evidence type="ECO:0000256" key="6">
    <source>
        <dbReference type="ARBA" id="ARBA00023027"/>
    </source>
</evidence>
<feature type="domain" description="Enoyl reductase (ER)" evidence="9">
    <location>
        <begin position="12"/>
        <end position="367"/>
    </location>
</feature>